<dbReference type="Pfam" id="PF00107">
    <property type="entry name" value="ADH_zinc_N"/>
    <property type="match status" value="1"/>
</dbReference>
<dbReference type="InterPro" id="IPR013149">
    <property type="entry name" value="ADH-like_C"/>
</dbReference>
<keyword evidence="2" id="KW-0560">Oxidoreductase</keyword>
<dbReference type="CDD" id="cd05276">
    <property type="entry name" value="p53_inducible_oxidoreductase"/>
    <property type="match status" value="1"/>
</dbReference>
<reference evidence="5" key="1">
    <citation type="journal article" date="2019" name="Int. J. Syst. Evol. Microbiol.">
        <title>The Global Catalogue of Microorganisms (GCM) 10K type strain sequencing project: providing services to taxonomists for standard genome sequencing and annotation.</title>
        <authorList>
            <consortium name="The Broad Institute Genomics Platform"/>
            <consortium name="The Broad Institute Genome Sequencing Center for Infectious Disease"/>
            <person name="Wu L."/>
            <person name="Ma J."/>
        </authorList>
    </citation>
    <scope>NUCLEOTIDE SEQUENCE [LARGE SCALE GENOMIC DNA]</scope>
    <source>
        <strain evidence="5">CGMCC 1.15304</strain>
    </source>
</reference>
<dbReference type="Gene3D" id="3.40.50.720">
    <property type="entry name" value="NAD(P)-binding Rossmann-like Domain"/>
    <property type="match status" value="1"/>
</dbReference>
<evidence type="ECO:0000313" key="4">
    <source>
        <dbReference type="EMBL" id="MFC4349270.1"/>
    </source>
</evidence>
<dbReference type="InterPro" id="IPR020843">
    <property type="entry name" value="ER"/>
</dbReference>
<dbReference type="SMART" id="SM00829">
    <property type="entry name" value="PKS_ER"/>
    <property type="match status" value="1"/>
</dbReference>
<dbReference type="Proteomes" id="UP001595776">
    <property type="component" value="Unassembled WGS sequence"/>
</dbReference>
<dbReference type="SUPFAM" id="SSF50129">
    <property type="entry name" value="GroES-like"/>
    <property type="match status" value="1"/>
</dbReference>
<dbReference type="InterPro" id="IPR013154">
    <property type="entry name" value="ADH-like_N"/>
</dbReference>
<protein>
    <submittedName>
        <fullName evidence="4">NAD(P)H-quinone oxidoreductase</fullName>
    </submittedName>
</protein>
<dbReference type="PANTHER" id="PTHR48106:SF8">
    <property type="entry name" value="OS02G0805600 PROTEIN"/>
    <property type="match status" value="1"/>
</dbReference>
<feature type="domain" description="Enoyl reductase (ER)" evidence="3">
    <location>
        <begin position="10"/>
        <end position="323"/>
    </location>
</feature>
<dbReference type="InterPro" id="IPR036291">
    <property type="entry name" value="NAD(P)-bd_dom_sf"/>
</dbReference>
<dbReference type="InterPro" id="IPR011032">
    <property type="entry name" value="GroES-like_sf"/>
</dbReference>
<dbReference type="EMBL" id="JBHSCR010000016">
    <property type="protein sequence ID" value="MFC4349270.1"/>
    <property type="molecule type" value="Genomic_DNA"/>
</dbReference>
<dbReference type="Gene3D" id="3.90.180.10">
    <property type="entry name" value="Medium-chain alcohol dehydrogenases, catalytic domain"/>
    <property type="match status" value="1"/>
</dbReference>
<gene>
    <name evidence="4" type="ORF">ACFO5Q_15565</name>
</gene>
<dbReference type="NCBIfam" id="TIGR02824">
    <property type="entry name" value="quinone_pig3"/>
    <property type="match status" value="1"/>
</dbReference>
<dbReference type="RefSeq" id="WP_068146859.1">
    <property type="nucleotide sequence ID" value="NZ_JBHSCR010000016.1"/>
</dbReference>
<evidence type="ECO:0000259" key="3">
    <source>
        <dbReference type="SMART" id="SM00829"/>
    </source>
</evidence>
<proteinExistence type="predicted"/>
<evidence type="ECO:0000256" key="1">
    <source>
        <dbReference type="ARBA" id="ARBA00022857"/>
    </source>
</evidence>
<name>A0ABV8UF37_9PROT</name>
<dbReference type="PANTHER" id="PTHR48106">
    <property type="entry name" value="QUINONE OXIDOREDUCTASE PIG3-RELATED"/>
    <property type="match status" value="1"/>
</dbReference>
<dbReference type="InterPro" id="IPR014189">
    <property type="entry name" value="Quinone_OxRdtase_PIG3"/>
</dbReference>
<evidence type="ECO:0000313" key="5">
    <source>
        <dbReference type="Proteomes" id="UP001595776"/>
    </source>
</evidence>
<dbReference type="SUPFAM" id="SSF51735">
    <property type="entry name" value="NAD(P)-binding Rossmann-fold domains"/>
    <property type="match status" value="1"/>
</dbReference>
<keyword evidence="1" id="KW-0521">NADP</keyword>
<sequence length="326" mass="34153">MKAVEITTPGGPDVLKPCERETPVAGEGEILIRVEAAGVNRPDVVQRLGRYPAPPGASDIPGLEVAGEVVALGAGTEGFKVGDKVCALVPGGGYAEFCTANAACAMHVPKGFSMVQAAAIPETYFTVWSNLFDRAGLTEGETLLVHGGSSGIGSTAIQLAKAFGAKVITTVGNAEKADFCTKLGADVLVNYREDDFVEAVKDFTGGVGVNVVLDMVGGDYIAKNIECLAVEGRHVSIAFLQGPQVDVNMLPVMLKRLVLTGSTLRARDNSFKGAIARALQAQVWPLMEAGKVAPVIDSVYPLEQASEAHARMETSQHMGKIMLEVA</sequence>
<dbReference type="Pfam" id="PF08240">
    <property type="entry name" value="ADH_N"/>
    <property type="match status" value="1"/>
</dbReference>
<keyword evidence="5" id="KW-1185">Reference proteome</keyword>
<comment type="caution">
    <text evidence="4">The sequence shown here is derived from an EMBL/GenBank/DDBJ whole genome shotgun (WGS) entry which is preliminary data.</text>
</comment>
<evidence type="ECO:0000256" key="2">
    <source>
        <dbReference type="ARBA" id="ARBA00023002"/>
    </source>
</evidence>
<organism evidence="4 5">
    <name type="scientific">Kordiimonas lipolytica</name>
    <dbReference type="NCBI Taxonomy" id="1662421"/>
    <lineage>
        <taxon>Bacteria</taxon>
        <taxon>Pseudomonadati</taxon>
        <taxon>Pseudomonadota</taxon>
        <taxon>Alphaproteobacteria</taxon>
        <taxon>Kordiimonadales</taxon>
        <taxon>Kordiimonadaceae</taxon>
        <taxon>Kordiimonas</taxon>
    </lineage>
</organism>
<accession>A0ABV8UF37</accession>